<proteinExistence type="predicted"/>
<keyword evidence="9" id="KW-0067">ATP-binding</keyword>
<dbReference type="InterPro" id="IPR050428">
    <property type="entry name" value="TCS_sensor_his_kinase"/>
</dbReference>
<dbReference type="PRINTS" id="PR00344">
    <property type="entry name" value="BCTRLSENSOR"/>
</dbReference>
<dbReference type="OrthoDB" id="8673316at2"/>
<evidence type="ECO:0000256" key="13">
    <source>
        <dbReference type="SAM" id="Phobius"/>
    </source>
</evidence>
<dbReference type="InterPro" id="IPR004358">
    <property type="entry name" value="Sig_transdc_His_kin-like_C"/>
</dbReference>
<dbReference type="CDD" id="cd00075">
    <property type="entry name" value="HATPase"/>
    <property type="match status" value="1"/>
</dbReference>
<dbReference type="Gene3D" id="1.10.287.130">
    <property type="match status" value="1"/>
</dbReference>
<dbReference type="RefSeq" id="WP_146858668.1">
    <property type="nucleotide sequence ID" value="NZ_BARK01000001.1"/>
</dbReference>
<dbReference type="SUPFAM" id="SSF55874">
    <property type="entry name" value="ATPase domain of HSP90 chaperone/DNA topoisomerase II/histidine kinase"/>
    <property type="match status" value="1"/>
</dbReference>
<keyword evidence="8 15" id="KW-0418">Kinase</keyword>
<evidence type="ECO:0000256" key="10">
    <source>
        <dbReference type="ARBA" id="ARBA00022989"/>
    </source>
</evidence>
<gene>
    <name evidence="15" type="ORF">GKA01_03600</name>
</gene>
<organism evidence="15 16">
    <name type="scientific">Gluconobacter kanchanaburiensis NBRC 103587</name>
    <dbReference type="NCBI Taxonomy" id="1307948"/>
    <lineage>
        <taxon>Bacteria</taxon>
        <taxon>Pseudomonadati</taxon>
        <taxon>Pseudomonadota</taxon>
        <taxon>Alphaproteobacteria</taxon>
        <taxon>Acetobacterales</taxon>
        <taxon>Acetobacteraceae</taxon>
        <taxon>Gluconobacter</taxon>
    </lineage>
</organism>
<evidence type="ECO:0000259" key="14">
    <source>
        <dbReference type="PROSITE" id="PS50109"/>
    </source>
</evidence>
<dbReference type="SMART" id="SM00388">
    <property type="entry name" value="HisKA"/>
    <property type="match status" value="1"/>
</dbReference>
<keyword evidence="5" id="KW-0808">Transferase</keyword>
<comment type="caution">
    <text evidence="15">The sequence shown here is derived from an EMBL/GenBank/DDBJ whole genome shotgun (WGS) entry which is preliminary data.</text>
</comment>
<keyword evidence="6 13" id="KW-0812">Transmembrane</keyword>
<evidence type="ECO:0000256" key="3">
    <source>
        <dbReference type="ARBA" id="ARBA00012438"/>
    </source>
</evidence>
<protein>
    <recommendedName>
        <fullName evidence="3">histidine kinase</fullName>
        <ecNumber evidence="3">2.7.13.3</ecNumber>
    </recommendedName>
</protein>
<dbReference type="PANTHER" id="PTHR45436">
    <property type="entry name" value="SENSOR HISTIDINE KINASE YKOH"/>
    <property type="match status" value="1"/>
</dbReference>
<dbReference type="EMBL" id="BJVA01000002">
    <property type="protein sequence ID" value="GEK95163.1"/>
    <property type="molecule type" value="Genomic_DNA"/>
</dbReference>
<evidence type="ECO:0000256" key="2">
    <source>
        <dbReference type="ARBA" id="ARBA00004141"/>
    </source>
</evidence>
<dbReference type="GO" id="GO:0005886">
    <property type="term" value="C:plasma membrane"/>
    <property type="evidence" value="ECO:0007669"/>
    <property type="project" value="TreeGrafter"/>
</dbReference>
<feature type="domain" description="Histidine kinase" evidence="14">
    <location>
        <begin position="239"/>
        <end position="452"/>
    </location>
</feature>
<dbReference type="SMART" id="SM00387">
    <property type="entry name" value="HATPase_c"/>
    <property type="match status" value="1"/>
</dbReference>
<name>A0A511B626_9PROT</name>
<keyword evidence="11" id="KW-0902">Two-component regulatory system</keyword>
<keyword evidence="4" id="KW-0597">Phosphoprotein</keyword>
<dbReference type="InterPro" id="IPR036890">
    <property type="entry name" value="HATPase_C_sf"/>
</dbReference>
<dbReference type="InterPro" id="IPR036097">
    <property type="entry name" value="HisK_dim/P_sf"/>
</dbReference>
<keyword evidence="10 13" id="KW-1133">Transmembrane helix</keyword>
<evidence type="ECO:0000313" key="15">
    <source>
        <dbReference type="EMBL" id="GEK95163.1"/>
    </source>
</evidence>
<feature type="transmembrane region" description="Helical" evidence="13">
    <location>
        <begin position="159"/>
        <end position="178"/>
    </location>
</feature>
<accession>A0A511B626</accession>
<keyword evidence="12 13" id="KW-0472">Membrane</keyword>
<evidence type="ECO:0000256" key="7">
    <source>
        <dbReference type="ARBA" id="ARBA00022741"/>
    </source>
</evidence>
<keyword evidence="7" id="KW-0547">Nucleotide-binding</keyword>
<evidence type="ECO:0000256" key="5">
    <source>
        <dbReference type="ARBA" id="ARBA00022679"/>
    </source>
</evidence>
<dbReference type="GO" id="GO:0005524">
    <property type="term" value="F:ATP binding"/>
    <property type="evidence" value="ECO:0007669"/>
    <property type="project" value="UniProtKB-KW"/>
</dbReference>
<dbReference type="AlphaFoldDB" id="A0A511B626"/>
<evidence type="ECO:0000256" key="1">
    <source>
        <dbReference type="ARBA" id="ARBA00000085"/>
    </source>
</evidence>
<dbReference type="CDD" id="cd00082">
    <property type="entry name" value="HisKA"/>
    <property type="match status" value="1"/>
</dbReference>
<dbReference type="InterPro" id="IPR003594">
    <property type="entry name" value="HATPase_dom"/>
</dbReference>
<dbReference type="Pfam" id="PF02518">
    <property type="entry name" value="HATPase_c"/>
    <property type="match status" value="1"/>
</dbReference>
<evidence type="ECO:0000256" key="12">
    <source>
        <dbReference type="ARBA" id="ARBA00023136"/>
    </source>
</evidence>
<dbReference type="InterPro" id="IPR005467">
    <property type="entry name" value="His_kinase_dom"/>
</dbReference>
<dbReference type="InterPro" id="IPR003661">
    <property type="entry name" value="HisK_dim/P_dom"/>
</dbReference>
<comment type="catalytic activity">
    <reaction evidence="1">
        <text>ATP + protein L-histidine = ADP + protein N-phospho-L-histidine.</text>
        <dbReference type="EC" id="2.7.13.3"/>
    </reaction>
</comment>
<evidence type="ECO:0000256" key="4">
    <source>
        <dbReference type="ARBA" id="ARBA00022553"/>
    </source>
</evidence>
<dbReference type="PANTHER" id="PTHR45436:SF14">
    <property type="entry name" value="SENSOR PROTEIN QSEC"/>
    <property type="match status" value="1"/>
</dbReference>
<evidence type="ECO:0000256" key="11">
    <source>
        <dbReference type="ARBA" id="ARBA00023012"/>
    </source>
</evidence>
<evidence type="ECO:0000313" key="16">
    <source>
        <dbReference type="Proteomes" id="UP000321079"/>
    </source>
</evidence>
<keyword evidence="16" id="KW-1185">Reference proteome</keyword>
<dbReference type="SUPFAM" id="SSF47384">
    <property type="entry name" value="Homodimeric domain of signal transducing histidine kinase"/>
    <property type="match status" value="1"/>
</dbReference>
<dbReference type="Gene3D" id="3.30.565.10">
    <property type="entry name" value="Histidine kinase-like ATPase, C-terminal domain"/>
    <property type="match status" value="1"/>
</dbReference>
<reference evidence="15 16" key="1">
    <citation type="submission" date="2019-07" db="EMBL/GenBank/DDBJ databases">
        <title>Whole genome shotgun sequence of Gluconobacter kanchanaburiensis NBRC 103587.</title>
        <authorList>
            <person name="Hosoyama A."/>
            <person name="Uohara A."/>
            <person name="Ohji S."/>
            <person name="Ichikawa N."/>
        </authorList>
    </citation>
    <scope>NUCLEOTIDE SEQUENCE [LARGE SCALE GENOMIC DNA]</scope>
    <source>
        <strain evidence="15 16">NBRC 103587</strain>
    </source>
</reference>
<dbReference type="Pfam" id="PF00512">
    <property type="entry name" value="HisKA"/>
    <property type="match status" value="1"/>
</dbReference>
<dbReference type="Proteomes" id="UP000321079">
    <property type="component" value="Unassembled WGS sequence"/>
</dbReference>
<dbReference type="EC" id="2.7.13.3" evidence="3"/>
<sequence>MRLRSLTAAVYIRMLLLLIAFGSAAGGIAYVMARSDIDRASDSSLRVSANMLYALMQEELSESADTHFPKDLLSAEDRLAFRTGEQKRMFAVFRNGTDIVHSENAPPDAIIPRNPGLHTFGQDRWRSYGMDVPHYGLLIIVGERRADINRSLISLIHEIVFPVNLLVLVSAFLLWNMLRSGLADMRRLNRQLGCRSFQDLDPLDPSHWSRELGGLIGTLNTLFARVRSGIEHEQAFTDAAAHQLRTPLAAIRMYTELLVRTTDLSSVQTIPLLKSIDQARSLTDSMLLLARLDAGSASRTQFDVAELIGGILARQALLAAQSGIAFSFDSDEPTILTSDSALLETALSALIENAMIHAASGKIVEVRLYAIGQDSSQFLRIDISDRGPGIPEASRADVFRRFYQLGNTPGIGSGLGLAIVARAIDRIDGTIELSGRTDGPGLKVSIRIPRDCF</sequence>
<evidence type="ECO:0000256" key="9">
    <source>
        <dbReference type="ARBA" id="ARBA00022840"/>
    </source>
</evidence>
<evidence type="ECO:0000256" key="8">
    <source>
        <dbReference type="ARBA" id="ARBA00022777"/>
    </source>
</evidence>
<comment type="subcellular location">
    <subcellularLocation>
        <location evidence="2">Membrane</location>
        <topology evidence="2">Multi-pass membrane protein</topology>
    </subcellularLocation>
</comment>
<dbReference type="PROSITE" id="PS50109">
    <property type="entry name" value="HIS_KIN"/>
    <property type="match status" value="1"/>
</dbReference>
<dbReference type="GO" id="GO:0000155">
    <property type="term" value="F:phosphorelay sensor kinase activity"/>
    <property type="evidence" value="ECO:0007669"/>
    <property type="project" value="InterPro"/>
</dbReference>
<evidence type="ECO:0000256" key="6">
    <source>
        <dbReference type="ARBA" id="ARBA00022692"/>
    </source>
</evidence>